<dbReference type="GO" id="GO:0008270">
    <property type="term" value="F:zinc ion binding"/>
    <property type="evidence" value="ECO:0007669"/>
    <property type="project" value="InterPro"/>
</dbReference>
<feature type="region of interest" description="Disordered" evidence="2">
    <location>
        <begin position="209"/>
        <end position="231"/>
    </location>
</feature>
<proteinExistence type="predicted"/>
<dbReference type="AlphaFoldDB" id="A0AA40EW23"/>
<dbReference type="CDD" id="cd00067">
    <property type="entry name" value="GAL4"/>
    <property type="match status" value="1"/>
</dbReference>
<feature type="compositionally biased region" description="Low complexity" evidence="2">
    <location>
        <begin position="12"/>
        <end position="29"/>
    </location>
</feature>
<dbReference type="InterPro" id="IPR001138">
    <property type="entry name" value="Zn2Cys6_DnaBD"/>
</dbReference>
<feature type="region of interest" description="Disordered" evidence="2">
    <location>
        <begin position="310"/>
        <end position="333"/>
    </location>
</feature>
<reference evidence="3" key="1">
    <citation type="submission" date="2023-06" db="EMBL/GenBank/DDBJ databases">
        <title>Genome-scale phylogeny and comparative genomics of the fungal order Sordariales.</title>
        <authorList>
            <consortium name="Lawrence Berkeley National Laboratory"/>
            <person name="Hensen N."/>
            <person name="Bonometti L."/>
            <person name="Westerberg I."/>
            <person name="Brannstrom I.O."/>
            <person name="Guillou S."/>
            <person name="Cros-Aarteil S."/>
            <person name="Calhoun S."/>
            <person name="Haridas S."/>
            <person name="Kuo A."/>
            <person name="Mondo S."/>
            <person name="Pangilinan J."/>
            <person name="Riley R."/>
            <person name="LaButti K."/>
            <person name="Andreopoulos B."/>
            <person name="Lipzen A."/>
            <person name="Chen C."/>
            <person name="Yanf M."/>
            <person name="Daum C."/>
            <person name="Ng V."/>
            <person name="Clum A."/>
            <person name="Steindorff A."/>
            <person name="Ohm R."/>
            <person name="Martin F."/>
            <person name="Silar P."/>
            <person name="Natvig D."/>
            <person name="Lalanne C."/>
            <person name="Gautier V."/>
            <person name="Ament-velasquez S.L."/>
            <person name="Kruys A."/>
            <person name="Hutchinson M.I."/>
            <person name="Powell A.J."/>
            <person name="Barry K."/>
            <person name="Miller A.N."/>
            <person name="Grigoriev I.V."/>
            <person name="Debuchy R."/>
            <person name="Gladieux P."/>
            <person name="Thoren M.H."/>
            <person name="Johannesson H."/>
        </authorList>
    </citation>
    <scope>NUCLEOTIDE SEQUENCE</scope>
    <source>
        <strain evidence="3">SMH3187-1</strain>
    </source>
</reference>
<evidence type="ECO:0000313" key="3">
    <source>
        <dbReference type="EMBL" id="KAK0746629.1"/>
    </source>
</evidence>
<organism evidence="3 4">
    <name type="scientific">Schizothecium vesticola</name>
    <dbReference type="NCBI Taxonomy" id="314040"/>
    <lineage>
        <taxon>Eukaryota</taxon>
        <taxon>Fungi</taxon>
        <taxon>Dikarya</taxon>
        <taxon>Ascomycota</taxon>
        <taxon>Pezizomycotina</taxon>
        <taxon>Sordariomycetes</taxon>
        <taxon>Sordariomycetidae</taxon>
        <taxon>Sordariales</taxon>
        <taxon>Schizotheciaceae</taxon>
        <taxon>Schizothecium</taxon>
    </lineage>
</organism>
<feature type="compositionally biased region" description="Basic and acidic residues" evidence="2">
    <location>
        <begin position="60"/>
        <end position="71"/>
    </location>
</feature>
<dbReference type="PANTHER" id="PTHR35392:SF2">
    <property type="entry name" value="ZN(II)2CYS6 TRANSCRIPTION FACTOR (EUROFUNG)"/>
    <property type="match status" value="1"/>
</dbReference>
<evidence type="ECO:0000313" key="4">
    <source>
        <dbReference type="Proteomes" id="UP001172155"/>
    </source>
</evidence>
<feature type="region of interest" description="Disordered" evidence="2">
    <location>
        <begin position="8"/>
        <end position="29"/>
    </location>
</feature>
<gene>
    <name evidence="3" type="ORF">B0T18DRAFT_155903</name>
</gene>
<dbReference type="EMBL" id="JAUKUD010000004">
    <property type="protein sequence ID" value="KAK0746629.1"/>
    <property type="molecule type" value="Genomic_DNA"/>
</dbReference>
<keyword evidence="1" id="KW-0539">Nucleus</keyword>
<name>A0AA40EW23_9PEZI</name>
<feature type="compositionally biased region" description="Low complexity" evidence="2">
    <location>
        <begin position="213"/>
        <end position="231"/>
    </location>
</feature>
<evidence type="ECO:0000256" key="1">
    <source>
        <dbReference type="ARBA" id="ARBA00023242"/>
    </source>
</evidence>
<feature type="region of interest" description="Disordered" evidence="2">
    <location>
        <begin position="60"/>
        <end position="90"/>
    </location>
</feature>
<dbReference type="PANTHER" id="PTHR35392">
    <property type="entry name" value="ZN(II)2CYS6 TRANSCRIPTION FACTOR (EUROFUNG)-RELATED-RELATED"/>
    <property type="match status" value="1"/>
</dbReference>
<keyword evidence="4" id="KW-1185">Reference proteome</keyword>
<comment type="caution">
    <text evidence="3">The sequence shown here is derived from an EMBL/GenBank/DDBJ whole genome shotgun (WGS) entry which is preliminary data.</text>
</comment>
<accession>A0AA40EW23</accession>
<dbReference type="Proteomes" id="UP001172155">
    <property type="component" value="Unassembled WGS sequence"/>
</dbReference>
<protein>
    <submittedName>
        <fullName evidence="3">Uncharacterized protein</fullName>
    </submittedName>
</protein>
<evidence type="ECO:0000256" key="2">
    <source>
        <dbReference type="SAM" id="MobiDB-lite"/>
    </source>
</evidence>
<feature type="compositionally biased region" description="Low complexity" evidence="2">
    <location>
        <begin position="250"/>
        <end position="261"/>
    </location>
</feature>
<dbReference type="GO" id="GO:0000981">
    <property type="term" value="F:DNA-binding transcription factor activity, RNA polymerase II-specific"/>
    <property type="evidence" value="ECO:0007669"/>
    <property type="project" value="InterPro"/>
</dbReference>
<dbReference type="InterPro" id="IPR052973">
    <property type="entry name" value="Fungal_sec-metab_reg_TF"/>
</dbReference>
<feature type="region of interest" description="Disordered" evidence="2">
    <location>
        <begin position="249"/>
        <end position="272"/>
    </location>
</feature>
<sequence>MNALLVISGMNSASQVHQQQDQHGQPSQQHVNGLVDLPIMQPDSQRDWTALGVLAEVSRRIDQQENNDDRGQQPPVTPITSAAPLPPSSASLTDRMELLQQLTADDNEGHGLTEIKVDQSAREDQDLAEMLRAENASTDNASLAMAAAATARLHPALLDPQLLGAEAAAAAAAATASAASAASAANPDTATDAADSVVDTVMTVDAEPEHAPTTHAEAAEATEAGEAGESGEVGVARVAGKAVIEEHPAPHASPAAMSGSPETGHTPFEHPSLIPVTSAAQPWGEITYAAESFQASVASDAAHAAPMTRGGFRLESNNAKSRHSRQRFTAERREQVKDVRKIGACIRCRILRKTCSKGEPCDTCRKVLAPRIWRSGCIRTKFTEQLDMYTASVQIVLAQNRVNAMKQSMPLSNQGTVVEVGHFPGEHFLKLQVLQTESLPEVEVSEGEPPRPNIVMLDSDSQDVPAKIEHYMRDVLQELIKREPSNFVRVTLTTALDISTRTHDELLRKALELWGYVELLDRERQWAIAIKDSDDGPPTRHITEAADSEIYATICLQLSAAVERKAGVTSKALLTGMQRVLQDSKVKIDFSMYFATMILLNCVEKSTWAFKAWEQANLRPNWPLPKEPDSFAQQGHVIANLLRMLLGIRKAIPHTACRESDRKLIAIESDPEILAYFEQIDLDWDHIRAQENPTFCPSNPRCFEFKFCSILLLPPAD</sequence>